<dbReference type="RefSeq" id="WP_189093730.1">
    <property type="nucleotide sequence ID" value="NZ_BMQL01000092.1"/>
</dbReference>
<protein>
    <recommendedName>
        <fullName evidence="3">Polyketide cyclase</fullName>
    </recommendedName>
</protein>
<dbReference type="SUPFAM" id="SSF55961">
    <property type="entry name" value="Bet v1-like"/>
    <property type="match status" value="1"/>
</dbReference>
<dbReference type="Proteomes" id="UP000603865">
    <property type="component" value="Unassembled WGS sequence"/>
</dbReference>
<evidence type="ECO:0000313" key="1">
    <source>
        <dbReference type="EMBL" id="GGR39095.1"/>
    </source>
</evidence>
<dbReference type="InterPro" id="IPR023393">
    <property type="entry name" value="START-like_dom_sf"/>
</dbReference>
<evidence type="ECO:0000313" key="2">
    <source>
        <dbReference type="Proteomes" id="UP000603865"/>
    </source>
</evidence>
<reference evidence="1" key="1">
    <citation type="journal article" date="2014" name="Int. J. Syst. Evol. Microbiol.">
        <title>Complete genome sequence of Corynebacterium casei LMG S-19264T (=DSM 44701T), isolated from a smear-ripened cheese.</title>
        <authorList>
            <consortium name="US DOE Joint Genome Institute (JGI-PGF)"/>
            <person name="Walter F."/>
            <person name="Albersmeier A."/>
            <person name="Kalinowski J."/>
            <person name="Ruckert C."/>
        </authorList>
    </citation>
    <scope>NUCLEOTIDE SEQUENCE</scope>
    <source>
        <strain evidence="1">JCM 31311</strain>
    </source>
</reference>
<dbReference type="Gene3D" id="3.30.530.20">
    <property type="match status" value="1"/>
</dbReference>
<dbReference type="EMBL" id="BMQL01000092">
    <property type="protein sequence ID" value="GGR39095.1"/>
    <property type="molecule type" value="Genomic_DNA"/>
</dbReference>
<sequence>MWNYEHQATTSAPPERLYSLWSHVETWHEWNDDLQRAYLHGPFAVNSTIDMVSAQGTLTLRLADVQEHEGFVDEVELDGLLFRTSHHLARLPGGPTQVTYRMEITGEHADQRGPEIGPQITGDFPDTVTALICHAER</sequence>
<organism evidence="1 2">
    <name type="scientific">Deinococcus ruber</name>
    <dbReference type="NCBI Taxonomy" id="1848197"/>
    <lineage>
        <taxon>Bacteria</taxon>
        <taxon>Thermotogati</taxon>
        <taxon>Deinococcota</taxon>
        <taxon>Deinococci</taxon>
        <taxon>Deinococcales</taxon>
        <taxon>Deinococcaceae</taxon>
        <taxon>Deinococcus</taxon>
    </lineage>
</organism>
<keyword evidence="2" id="KW-1185">Reference proteome</keyword>
<accession>A0A918FIA7</accession>
<comment type="caution">
    <text evidence="1">The sequence shown here is derived from an EMBL/GenBank/DDBJ whole genome shotgun (WGS) entry which is preliminary data.</text>
</comment>
<proteinExistence type="predicted"/>
<dbReference type="AlphaFoldDB" id="A0A918FIA7"/>
<evidence type="ECO:0008006" key="3">
    <source>
        <dbReference type="Google" id="ProtNLM"/>
    </source>
</evidence>
<gene>
    <name evidence="1" type="ORF">GCM10008957_55030</name>
</gene>
<reference evidence="1" key="2">
    <citation type="submission" date="2020-09" db="EMBL/GenBank/DDBJ databases">
        <authorList>
            <person name="Sun Q."/>
            <person name="Ohkuma M."/>
        </authorList>
    </citation>
    <scope>NUCLEOTIDE SEQUENCE</scope>
    <source>
        <strain evidence="1">JCM 31311</strain>
    </source>
</reference>
<name>A0A918FIA7_9DEIO</name>